<comment type="caution">
    <text evidence="1">The sequence shown here is derived from an EMBL/GenBank/DDBJ whole genome shotgun (WGS) entry which is preliminary data.</text>
</comment>
<name>A0ACB9LT02_BAUVA</name>
<reference evidence="1 2" key="1">
    <citation type="journal article" date="2022" name="DNA Res.">
        <title>Chromosomal-level genome assembly of the orchid tree Bauhinia variegata (Leguminosae; Cercidoideae) supports the allotetraploid origin hypothesis of Bauhinia.</title>
        <authorList>
            <person name="Zhong Y."/>
            <person name="Chen Y."/>
            <person name="Zheng D."/>
            <person name="Pang J."/>
            <person name="Liu Y."/>
            <person name="Luo S."/>
            <person name="Meng S."/>
            <person name="Qian L."/>
            <person name="Wei D."/>
            <person name="Dai S."/>
            <person name="Zhou R."/>
        </authorList>
    </citation>
    <scope>NUCLEOTIDE SEQUENCE [LARGE SCALE GENOMIC DNA]</scope>
    <source>
        <strain evidence="1">BV-YZ2020</strain>
    </source>
</reference>
<proteinExistence type="predicted"/>
<protein>
    <submittedName>
        <fullName evidence="1">Uncharacterized protein</fullName>
    </submittedName>
</protein>
<organism evidence="1 2">
    <name type="scientific">Bauhinia variegata</name>
    <name type="common">Purple orchid tree</name>
    <name type="synonym">Phanera variegata</name>
    <dbReference type="NCBI Taxonomy" id="167791"/>
    <lineage>
        <taxon>Eukaryota</taxon>
        <taxon>Viridiplantae</taxon>
        <taxon>Streptophyta</taxon>
        <taxon>Embryophyta</taxon>
        <taxon>Tracheophyta</taxon>
        <taxon>Spermatophyta</taxon>
        <taxon>Magnoliopsida</taxon>
        <taxon>eudicotyledons</taxon>
        <taxon>Gunneridae</taxon>
        <taxon>Pentapetalae</taxon>
        <taxon>rosids</taxon>
        <taxon>fabids</taxon>
        <taxon>Fabales</taxon>
        <taxon>Fabaceae</taxon>
        <taxon>Cercidoideae</taxon>
        <taxon>Cercideae</taxon>
        <taxon>Bauhiniinae</taxon>
        <taxon>Bauhinia</taxon>
    </lineage>
</organism>
<dbReference type="Proteomes" id="UP000828941">
    <property type="component" value="Chromosome 11"/>
</dbReference>
<dbReference type="EMBL" id="CM039436">
    <property type="protein sequence ID" value="KAI4314361.1"/>
    <property type="molecule type" value="Genomic_DNA"/>
</dbReference>
<accession>A0ACB9LT02</accession>
<evidence type="ECO:0000313" key="2">
    <source>
        <dbReference type="Proteomes" id="UP000828941"/>
    </source>
</evidence>
<evidence type="ECO:0000313" key="1">
    <source>
        <dbReference type="EMBL" id="KAI4314361.1"/>
    </source>
</evidence>
<gene>
    <name evidence="1" type="ORF">L6164_027278</name>
</gene>
<keyword evidence="2" id="KW-1185">Reference proteome</keyword>
<sequence length="1476" mass="165851">MSNTVSHSLFHQTLHRPSVTEYSSKVNSSGIPANTLFQAVCVNQGPAQTQKYRLSKKFCGNSLFLRKRKLAMGAHRKVAAVPHAVLTTDPASELSGRFNLEGNIELQVSVSTSAPGTIRQVDFQVTDSNASLFLHWGVIRDRPGKWVLPSRRPDGTIVYKDRALRSPFVESGSGSFLKIEIDDPAAQAVEFLIFDEAQNKWFKNNGENFHIKLPMQDKLVEEVSVPEDLVQLQAYLRWERKGKQMYTPEQEKAEYEAARVELLEEVARGTSVQDLRAKLTDKNSTTEVREPSASETKTKTIPDELVQIQAYIRWEKAGKPNYPPDQQLREFEEARKELLAELEKGTSLDEIRKKIMKGEIRTKVAKQLKTKKYFSVERIQRKKRDLMQLIKKHGSKDIVEQAEPELAIPKDLTVIERYTKAREEQDRGLLVNKNIYKLADNDLLVIITKDAGKTKVHFATDFKTPVTLHWALSRSGPGEWLVPPPSVLPDGSVVLNEAAETHLKNSFSPDSSYEVQSLDIEVEDDAFKGMPFVLLSDGKWIKNNGSNFYIEFDGGKKQIQKVTADGKGTAKSLLNKIAEMESEAQKSFMHRFNIAADLLYQAKDAGQLGLAGILVWMRFMATRQLIWNKNYNVKPREISKAQDNLTDLLQHVYVTYPQYRELVRMILSTVGRGGEGDVGQRIRDEILVIQRNNDCKGGMMEEWHQKLHNNTSPDDVVICQALIDYINSDFDIGVYWKTLNDNGITKERLLSYDRAIHSEPNFRRDQKEGLLRDLGNYMRTLKAVHSGADLESAIGNCMGYKSKGQGFMVGVQINPVPGLPPGFRELLECVMDNIEVKNVEPLLEGLVEARQELRPLLDKHQDRLKDLLFLDISLDSAVRTAVERGYEELNNATPLKIMYFISMVVENLALSWDDNEDLIYCLKGWQIALRTCESKEGHWALFGKSVLDRTRLALSNKAELYHKILQPSAEYLGSLLGVDRWAVEIFTEEIIRAGTAASLSSLLNRLDPVLRKTAHLGSWQVISPVEAVGYVEVVDELLAVQNKSYNRPTILVARSVKGEEEIPDGTVAVLTPDMPDVLSHVSVRARNSKVCFATCFDSNILGNLQANKGKLLRLKPTSADVVYSEVKEDEQVDVKSTQTEVESVSHLTLVRKQFGGRYAILSEEFTNEMVGAKSRNISYLSGKVPSWIGIPTSVAIPFGVFENVLSDKSNQAVAEKVNALKRKLAEGDYSALKEIRETVLQLNAPSQLVQELETKMRSSGMPWPGDEGEQRWEQAWKAIKKVWGSKWNERAYFSTRKVKLDHDYLSMAVLVQEVINADYAFVIHTTNPSSGDSSEIYAEVVKGLGETLVGAYPGRALSFICKKHDLNSPQVLGYPSKPVGLFIRRSIIFRSDSNGEDLEGYAGAGLYDSVPMDEPEHVVLDYSSDPLVVDGGFRQSILASIARAGSVIEELYGSPQDIEGVIRDEKLYVVQTRPQM</sequence>